<dbReference type="OrthoDB" id="9804277at2"/>
<accession>A0A3S2Y2N4</accession>
<dbReference type="InterPro" id="IPR003010">
    <property type="entry name" value="C-N_Hydrolase"/>
</dbReference>
<comment type="function">
    <text evidence="9">Catalyzes the phospholipid dependent N-acylation of the N-terminal cysteine of apolipoprotein, the last step in lipoprotein maturation.</text>
</comment>
<evidence type="ECO:0000256" key="7">
    <source>
        <dbReference type="ARBA" id="ARBA00023136"/>
    </source>
</evidence>
<evidence type="ECO:0000259" key="11">
    <source>
        <dbReference type="PROSITE" id="PS50263"/>
    </source>
</evidence>
<dbReference type="Pfam" id="PF20154">
    <property type="entry name" value="LNT_N"/>
    <property type="match status" value="1"/>
</dbReference>
<keyword evidence="7 9" id="KW-0472">Membrane</keyword>
<evidence type="ECO:0000256" key="2">
    <source>
        <dbReference type="ARBA" id="ARBA00010065"/>
    </source>
</evidence>
<dbReference type="GO" id="GO:0005886">
    <property type="term" value="C:plasma membrane"/>
    <property type="evidence" value="ECO:0007669"/>
    <property type="project" value="UniProtKB-SubCell"/>
</dbReference>
<evidence type="ECO:0000256" key="8">
    <source>
        <dbReference type="ARBA" id="ARBA00023315"/>
    </source>
</evidence>
<comment type="pathway">
    <text evidence="9">Protein modification; lipoprotein biosynthesis (N-acyl transfer).</text>
</comment>
<dbReference type="GO" id="GO:0016410">
    <property type="term" value="F:N-acyltransferase activity"/>
    <property type="evidence" value="ECO:0007669"/>
    <property type="project" value="UniProtKB-UniRule"/>
</dbReference>
<reference evidence="13" key="1">
    <citation type="submission" date="2019-01" db="EMBL/GenBank/DDBJ databases">
        <title>Gri0909 isolated from a small marine red alga.</title>
        <authorList>
            <person name="Kim J."/>
            <person name="Jeong S.E."/>
            <person name="Jeon C.O."/>
        </authorList>
    </citation>
    <scope>NUCLEOTIDE SEQUENCE [LARGE SCALE GENOMIC DNA]</scope>
    <source>
        <strain evidence="13">Gri0909</strain>
    </source>
</reference>
<feature type="compositionally biased region" description="Low complexity" evidence="10">
    <location>
        <begin position="34"/>
        <end position="52"/>
    </location>
</feature>
<dbReference type="PANTHER" id="PTHR38686:SF1">
    <property type="entry name" value="APOLIPOPROTEIN N-ACYLTRANSFERASE"/>
    <property type="match status" value="1"/>
</dbReference>
<comment type="subcellular location">
    <subcellularLocation>
        <location evidence="1 9">Cell membrane</location>
        <topology evidence="1 9">Multi-pass membrane protein</topology>
    </subcellularLocation>
</comment>
<comment type="caution">
    <text evidence="12">The sequence shown here is derived from an EMBL/GenBank/DDBJ whole genome shotgun (WGS) entry which is preliminary data.</text>
</comment>
<feature type="transmembrane region" description="Helical" evidence="9">
    <location>
        <begin position="126"/>
        <end position="144"/>
    </location>
</feature>
<evidence type="ECO:0000256" key="9">
    <source>
        <dbReference type="HAMAP-Rule" id="MF_01148"/>
    </source>
</evidence>
<protein>
    <recommendedName>
        <fullName evidence="9">Apolipoprotein N-acyltransferase</fullName>
        <shortName evidence="9">ALP N-acyltransferase</shortName>
        <ecNumber evidence="9">2.3.1.269</ecNumber>
    </recommendedName>
</protein>
<evidence type="ECO:0000313" key="12">
    <source>
        <dbReference type="EMBL" id="RVU36300.1"/>
    </source>
</evidence>
<comment type="caution">
    <text evidence="9">Lacks conserved residue(s) required for the propagation of feature annotation.</text>
</comment>
<dbReference type="InterPro" id="IPR045378">
    <property type="entry name" value="LNT_N"/>
</dbReference>
<dbReference type="SUPFAM" id="SSF56317">
    <property type="entry name" value="Carbon-nitrogen hydrolase"/>
    <property type="match status" value="1"/>
</dbReference>
<comment type="catalytic activity">
    <reaction evidence="9">
        <text>N-terminal S-1,2-diacyl-sn-glyceryl-L-cysteinyl-[lipoprotein] + a glycerophospholipid = N-acyl-S-1,2-diacyl-sn-glyceryl-L-cysteinyl-[lipoprotein] + a 2-acyl-sn-glycero-3-phospholipid + H(+)</text>
        <dbReference type="Rhea" id="RHEA:48228"/>
        <dbReference type="Rhea" id="RHEA-COMP:14681"/>
        <dbReference type="Rhea" id="RHEA-COMP:14684"/>
        <dbReference type="ChEBI" id="CHEBI:15378"/>
        <dbReference type="ChEBI" id="CHEBI:136912"/>
        <dbReference type="ChEBI" id="CHEBI:140656"/>
        <dbReference type="ChEBI" id="CHEBI:140657"/>
        <dbReference type="ChEBI" id="CHEBI:140660"/>
        <dbReference type="EC" id="2.3.1.269"/>
    </reaction>
</comment>
<keyword evidence="8 9" id="KW-0012">Acyltransferase</keyword>
<keyword evidence="12" id="KW-0449">Lipoprotein</keyword>
<sequence length="588" mass="62825">MSSKTQLAVPAHTQGNTLPQSLMAQSLTAQSLTAQSQTAQSQTAPSKSAPSAEFSTEGPGAVWQRLDDLCRSAGALRGWRRYGGAVLLGIVSSLALPPAFAFPVLWVTLPLLVWMLDGAKRKRQSFLIGWCFGFGLYAASLYWISNALLVFSDRLWWMVPFAALGLPAGLAIFAGFAGLLTRFAAPGPARAFAFAASWVLFEWLRGHILTGFPWNLLGHAWAGTDAMSQAAAWIGVYGLSALVMASAVLPALAAGADARKPSASRRQAAIALAVALPAAVAATGSFRLINAPGIGIADVPGIGLRLVQANIPQREKWQRDLRGPNFFRHLELSEKDRPDWVTHLIWPETAAAFFLEEDGPARAAAAKIIPAGGHLITGAPRRVTDPFSLHNSVVALDERGAVAATYDKAHLVPFGEYMPFRSVIGIDKITAGSIDYSPGPGPRTLALPGLPPFSPLVCYEAIFPGAVVSGTDQRPAWLLNLTNDAWYGKTAGPHQHLTMARMRAVEEGMPLVRATNTGITAAFDAYGREIGRIPLEQPGVLDIRLPRALPPTLYSRLGDGVFLCLLVWLAGMAAWMHRNAGKGATPLN</sequence>
<dbReference type="HAMAP" id="MF_01148">
    <property type="entry name" value="Lnt"/>
    <property type="match status" value="1"/>
</dbReference>
<dbReference type="NCBIfam" id="TIGR00546">
    <property type="entry name" value="lnt"/>
    <property type="match status" value="1"/>
</dbReference>
<feature type="transmembrane region" description="Helical" evidence="9">
    <location>
        <begin position="86"/>
        <end position="114"/>
    </location>
</feature>
<gene>
    <name evidence="9 12" type="primary">lnt</name>
    <name evidence="12" type="ORF">EOI86_13880</name>
</gene>
<dbReference type="EMBL" id="SADE01000002">
    <property type="protein sequence ID" value="RVU36300.1"/>
    <property type="molecule type" value="Genomic_DNA"/>
</dbReference>
<dbReference type="InterPro" id="IPR004563">
    <property type="entry name" value="Apolipo_AcylTrfase"/>
</dbReference>
<dbReference type="PROSITE" id="PS50263">
    <property type="entry name" value="CN_HYDROLASE"/>
    <property type="match status" value="1"/>
</dbReference>
<dbReference type="RefSeq" id="WP_127765776.1">
    <property type="nucleotide sequence ID" value="NZ_SADE01000002.1"/>
</dbReference>
<evidence type="ECO:0000256" key="3">
    <source>
        <dbReference type="ARBA" id="ARBA00022475"/>
    </source>
</evidence>
<dbReference type="Pfam" id="PF00795">
    <property type="entry name" value="CN_hydrolase"/>
    <property type="match status" value="1"/>
</dbReference>
<keyword evidence="13" id="KW-1185">Reference proteome</keyword>
<dbReference type="Gene3D" id="3.60.110.10">
    <property type="entry name" value="Carbon-nitrogen hydrolase"/>
    <property type="match status" value="1"/>
</dbReference>
<name>A0A3S2Y2N4_9PROT</name>
<keyword evidence="6 9" id="KW-1133">Transmembrane helix</keyword>
<keyword evidence="5 9" id="KW-0812">Transmembrane</keyword>
<evidence type="ECO:0000313" key="13">
    <source>
        <dbReference type="Proteomes" id="UP000287447"/>
    </source>
</evidence>
<dbReference type="Proteomes" id="UP000287447">
    <property type="component" value="Unassembled WGS sequence"/>
</dbReference>
<proteinExistence type="inferred from homology"/>
<dbReference type="EC" id="2.3.1.269" evidence="9"/>
<keyword evidence="3 9" id="KW-1003">Cell membrane</keyword>
<dbReference type="PANTHER" id="PTHR38686">
    <property type="entry name" value="APOLIPOPROTEIN N-ACYLTRANSFERASE"/>
    <property type="match status" value="1"/>
</dbReference>
<feature type="transmembrane region" description="Helical" evidence="9">
    <location>
        <begin position="156"/>
        <end position="179"/>
    </location>
</feature>
<feature type="region of interest" description="Disordered" evidence="10">
    <location>
        <begin position="34"/>
        <end position="59"/>
    </location>
</feature>
<dbReference type="GO" id="GO:0042158">
    <property type="term" value="P:lipoprotein biosynthetic process"/>
    <property type="evidence" value="ECO:0007669"/>
    <property type="project" value="UniProtKB-UniRule"/>
</dbReference>
<evidence type="ECO:0000256" key="10">
    <source>
        <dbReference type="SAM" id="MobiDB-lite"/>
    </source>
</evidence>
<evidence type="ECO:0000256" key="5">
    <source>
        <dbReference type="ARBA" id="ARBA00022692"/>
    </source>
</evidence>
<evidence type="ECO:0000256" key="4">
    <source>
        <dbReference type="ARBA" id="ARBA00022679"/>
    </source>
</evidence>
<feature type="domain" description="CN hydrolase" evidence="11">
    <location>
        <begin position="307"/>
        <end position="547"/>
    </location>
</feature>
<feature type="transmembrane region" description="Helical" evidence="9">
    <location>
        <begin position="230"/>
        <end position="256"/>
    </location>
</feature>
<dbReference type="CDD" id="cd07571">
    <property type="entry name" value="ALP_N-acyl_transferase"/>
    <property type="match status" value="1"/>
</dbReference>
<dbReference type="InterPro" id="IPR036526">
    <property type="entry name" value="C-N_Hydrolase_sf"/>
</dbReference>
<comment type="similarity">
    <text evidence="2 9">Belongs to the CN hydrolase family. Apolipoprotein N-acyltransferase subfamily.</text>
</comment>
<dbReference type="UniPathway" id="UPA00666"/>
<organism evidence="12 13">
    <name type="scientific">Hwanghaeella grinnelliae</name>
    <dbReference type="NCBI Taxonomy" id="2500179"/>
    <lineage>
        <taxon>Bacteria</taxon>
        <taxon>Pseudomonadati</taxon>
        <taxon>Pseudomonadota</taxon>
        <taxon>Alphaproteobacteria</taxon>
        <taxon>Rhodospirillales</taxon>
        <taxon>Rhodospirillaceae</taxon>
        <taxon>Hwanghaeella</taxon>
    </lineage>
</organism>
<evidence type="ECO:0000256" key="6">
    <source>
        <dbReference type="ARBA" id="ARBA00022989"/>
    </source>
</evidence>
<dbReference type="AlphaFoldDB" id="A0A3S2Y2N4"/>
<keyword evidence="4 9" id="KW-0808">Transferase</keyword>
<evidence type="ECO:0000256" key="1">
    <source>
        <dbReference type="ARBA" id="ARBA00004651"/>
    </source>
</evidence>
<feature type="transmembrane region" description="Helical" evidence="9">
    <location>
        <begin position="268"/>
        <end position="289"/>
    </location>
</feature>